<dbReference type="EnsemblPlants" id="PGSC0003DMT400095349">
    <property type="protein sequence ID" value="PGSC0003DMT400095349"/>
    <property type="gene ID" value="PGSC0003DMG400044920"/>
</dbReference>
<dbReference type="AlphaFoldDB" id="M1DW38"/>
<dbReference type="PaxDb" id="4113-PGSC0003DMT400095349"/>
<proteinExistence type="predicted"/>
<dbReference type="InParanoid" id="M1DW38"/>
<name>M1DW38_SOLTU</name>
<protein>
    <submittedName>
        <fullName evidence="1">Uncharacterized protein</fullName>
    </submittedName>
</protein>
<accession>M1DW38</accession>
<keyword evidence="2" id="KW-1185">Reference proteome</keyword>
<organism evidence="1 2">
    <name type="scientific">Solanum tuberosum</name>
    <name type="common">Potato</name>
    <dbReference type="NCBI Taxonomy" id="4113"/>
    <lineage>
        <taxon>Eukaryota</taxon>
        <taxon>Viridiplantae</taxon>
        <taxon>Streptophyta</taxon>
        <taxon>Embryophyta</taxon>
        <taxon>Tracheophyta</taxon>
        <taxon>Spermatophyta</taxon>
        <taxon>Magnoliopsida</taxon>
        <taxon>eudicotyledons</taxon>
        <taxon>Gunneridae</taxon>
        <taxon>Pentapetalae</taxon>
        <taxon>asterids</taxon>
        <taxon>lamiids</taxon>
        <taxon>Solanales</taxon>
        <taxon>Solanaceae</taxon>
        <taxon>Solanoideae</taxon>
        <taxon>Solaneae</taxon>
        <taxon>Solanum</taxon>
    </lineage>
</organism>
<dbReference type="Proteomes" id="UP000011115">
    <property type="component" value="Unassembled WGS sequence"/>
</dbReference>
<reference evidence="1" key="2">
    <citation type="submission" date="2015-06" db="UniProtKB">
        <authorList>
            <consortium name="EnsemblPlants"/>
        </authorList>
    </citation>
    <scope>IDENTIFICATION</scope>
    <source>
        <strain evidence="1">DM1-3 516 R44</strain>
    </source>
</reference>
<evidence type="ECO:0000313" key="1">
    <source>
        <dbReference type="EnsemblPlants" id="PGSC0003DMT400095349"/>
    </source>
</evidence>
<dbReference type="Gramene" id="PGSC0003DMT400095349">
    <property type="protein sequence ID" value="PGSC0003DMT400095349"/>
    <property type="gene ID" value="PGSC0003DMG400044920"/>
</dbReference>
<evidence type="ECO:0000313" key="2">
    <source>
        <dbReference type="Proteomes" id="UP000011115"/>
    </source>
</evidence>
<dbReference type="HOGENOM" id="CLU_029307_7_3_1"/>
<sequence length="120" mass="13285">MARPKVAGRDMPLRHVSAREFKRDEKKDELARQRKYTKEARVKRRISIDLNVPPWARSSVNATQAFEAAHEIDHMIAANLAAEANAKANNEDQNNNTPGTIVLLQGEASGTDVQTHGATV</sequence>
<reference evidence="2" key="1">
    <citation type="journal article" date="2011" name="Nature">
        <title>Genome sequence and analysis of the tuber crop potato.</title>
        <authorList>
            <consortium name="The Potato Genome Sequencing Consortium"/>
        </authorList>
    </citation>
    <scope>NUCLEOTIDE SEQUENCE [LARGE SCALE GENOMIC DNA]</scope>
    <source>
        <strain evidence="2">cv. DM1-3 516 R44</strain>
    </source>
</reference>